<sequence length="394" mass="43479">MAALGAAARPDLPLDPVLHYFSDAVDRDAALFALVHQMFEQVPRTPPHDCSPTGHPQIRHFGHLLQMINVVLRTPPQFNKTGLTGLPINAMVDWSMATPSGRAFFLNPTVNHHLKRILNRWGEFLTSAASLPALGEDPRSGWFGADAMAEMPNFDEEFDCAPSLPYRGFTSWDDFFTRRFRAGRRPVAAPQDDAVIVNACESAPYRLSGDVELRERFWIKAQPYSLMHMLANDALAAQFAHGTVYQAFLSSFSYHRWHSPVAGTIVKAYVIDGTYFAESEHAGFDPCGPRQSQGYITQVATRALIFIEADHPAIGLMCFMAVGMAEVSTCDITVSVGQRVGKGEQLGMFHFGGSTHCLVFRPQTKLDFDLHGETPGLDAGNIAINARIATVRQD</sequence>
<dbReference type="InterPro" id="IPR003817">
    <property type="entry name" value="PS_Dcarbxylase"/>
</dbReference>
<dbReference type="OrthoDB" id="9802030at2"/>
<name>A0A2G8TCU2_9BURK</name>
<organism evidence="6 7">
    <name type="scientific">Massilia eurypsychrophila</name>
    <dbReference type="NCBI Taxonomy" id="1485217"/>
    <lineage>
        <taxon>Bacteria</taxon>
        <taxon>Pseudomonadati</taxon>
        <taxon>Pseudomonadota</taxon>
        <taxon>Betaproteobacteria</taxon>
        <taxon>Burkholderiales</taxon>
        <taxon>Oxalobacteraceae</taxon>
        <taxon>Telluria group</taxon>
        <taxon>Massilia</taxon>
    </lineage>
</organism>
<evidence type="ECO:0000313" key="6">
    <source>
        <dbReference type="EMBL" id="PIL43852.1"/>
    </source>
</evidence>
<dbReference type="GO" id="GO:0006646">
    <property type="term" value="P:phosphatidylethanolamine biosynthetic process"/>
    <property type="evidence" value="ECO:0007669"/>
    <property type="project" value="TreeGrafter"/>
</dbReference>
<evidence type="ECO:0000256" key="1">
    <source>
        <dbReference type="ARBA" id="ARBA00022793"/>
    </source>
</evidence>
<reference evidence="6 7" key="1">
    <citation type="submission" date="2017-10" db="EMBL/GenBank/DDBJ databases">
        <title>Massilia psychrophilum sp. nov., a novel purple-pigmented bacterium isolated from Tianshan glacier, Xinjiang Municipality, China.</title>
        <authorList>
            <person name="Wang H."/>
        </authorList>
    </citation>
    <scope>NUCLEOTIDE SEQUENCE [LARGE SCALE GENOMIC DNA]</scope>
    <source>
        <strain evidence="6 7">JCM 30074</strain>
    </source>
</reference>
<evidence type="ECO:0000259" key="5">
    <source>
        <dbReference type="Pfam" id="PF12588"/>
    </source>
</evidence>
<keyword evidence="1" id="KW-0210">Decarboxylase</keyword>
<dbReference type="Proteomes" id="UP000230390">
    <property type="component" value="Unassembled WGS sequence"/>
</dbReference>
<protein>
    <submittedName>
        <fullName evidence="6">Phosphatidylserine decarboxylase</fullName>
    </submittedName>
</protein>
<dbReference type="PANTHER" id="PTHR10067">
    <property type="entry name" value="PHOSPHATIDYLSERINE DECARBOXYLASE"/>
    <property type="match status" value="1"/>
</dbReference>
<keyword evidence="2" id="KW-0865">Zymogen</keyword>
<gene>
    <name evidence="6" type="ORF">CR105_17310</name>
</gene>
<evidence type="ECO:0000256" key="4">
    <source>
        <dbReference type="ARBA" id="ARBA00023317"/>
    </source>
</evidence>
<evidence type="ECO:0000313" key="7">
    <source>
        <dbReference type="Proteomes" id="UP000230390"/>
    </source>
</evidence>
<proteinExistence type="predicted"/>
<feature type="domain" description="L-tryptophan decarboxylase PsiD-like" evidence="5">
    <location>
        <begin position="16"/>
        <end position="151"/>
    </location>
</feature>
<dbReference type="EMBL" id="PDOC01000011">
    <property type="protein sequence ID" value="PIL43852.1"/>
    <property type="molecule type" value="Genomic_DNA"/>
</dbReference>
<evidence type="ECO:0000256" key="2">
    <source>
        <dbReference type="ARBA" id="ARBA00023145"/>
    </source>
</evidence>
<dbReference type="AlphaFoldDB" id="A0A2G8TCU2"/>
<keyword evidence="7" id="KW-1185">Reference proteome</keyword>
<dbReference type="Pfam" id="PF12588">
    <property type="entry name" value="PSDC"/>
    <property type="match status" value="1"/>
</dbReference>
<dbReference type="Pfam" id="PF02666">
    <property type="entry name" value="PS_Dcarbxylase"/>
    <property type="match status" value="1"/>
</dbReference>
<dbReference type="InterPro" id="IPR022237">
    <property type="entry name" value="PsiD-like"/>
</dbReference>
<dbReference type="GO" id="GO:0004609">
    <property type="term" value="F:phosphatidylserine decarboxylase activity"/>
    <property type="evidence" value="ECO:0007669"/>
    <property type="project" value="InterPro"/>
</dbReference>
<comment type="caution">
    <text evidence="6">The sequence shown here is derived from an EMBL/GenBank/DDBJ whole genome shotgun (WGS) entry which is preliminary data.</text>
</comment>
<dbReference type="PANTHER" id="PTHR10067:SF9">
    <property type="entry name" value="PHOSPHATIDYLSERINE DECARBOXYLASE FAMILY PROTEIN (AFU_ORTHOLOGUE AFUA_7G01730)"/>
    <property type="match status" value="1"/>
</dbReference>
<accession>A0A2G8TCU2</accession>
<keyword evidence="4" id="KW-0670">Pyruvate</keyword>
<keyword evidence="3" id="KW-0456">Lyase</keyword>
<evidence type="ECO:0000256" key="3">
    <source>
        <dbReference type="ARBA" id="ARBA00023239"/>
    </source>
</evidence>